<dbReference type="InterPro" id="IPR037066">
    <property type="entry name" value="Plug_dom_sf"/>
</dbReference>
<evidence type="ECO:0000256" key="10">
    <source>
        <dbReference type="ARBA" id="ARBA00023077"/>
    </source>
</evidence>
<keyword evidence="11 14" id="KW-0472">Membrane</keyword>
<keyword evidence="3 14" id="KW-0813">Transport</keyword>
<dbReference type="SUPFAM" id="SSF56935">
    <property type="entry name" value="Porins"/>
    <property type="match status" value="1"/>
</dbReference>
<protein>
    <submittedName>
        <fullName evidence="19">TonB-dependent siderophore receptor</fullName>
    </submittedName>
</protein>
<dbReference type="InterPro" id="IPR010917">
    <property type="entry name" value="TonB_rcpt_CS"/>
</dbReference>
<evidence type="ECO:0000256" key="2">
    <source>
        <dbReference type="ARBA" id="ARBA00009810"/>
    </source>
</evidence>
<dbReference type="InterPro" id="IPR039426">
    <property type="entry name" value="TonB-dep_rcpt-like"/>
</dbReference>
<name>A0ABU7HS27_9PSED</name>
<dbReference type="Proteomes" id="UP001335100">
    <property type="component" value="Unassembled WGS sequence"/>
</dbReference>
<evidence type="ECO:0000256" key="9">
    <source>
        <dbReference type="ARBA" id="ARBA00023065"/>
    </source>
</evidence>
<dbReference type="InterPro" id="IPR000531">
    <property type="entry name" value="Beta-barrel_TonB"/>
</dbReference>
<keyword evidence="8" id="KW-0408">Iron</keyword>
<keyword evidence="4 14" id="KW-1134">Transmembrane beta strand</keyword>
<accession>A0ABU7HS27</accession>
<dbReference type="SMART" id="SM00965">
    <property type="entry name" value="STN"/>
    <property type="match status" value="1"/>
</dbReference>
<evidence type="ECO:0000256" key="1">
    <source>
        <dbReference type="ARBA" id="ARBA00004571"/>
    </source>
</evidence>
<evidence type="ECO:0000256" key="16">
    <source>
        <dbReference type="RuleBase" id="RU003357"/>
    </source>
</evidence>
<keyword evidence="13 14" id="KW-0998">Cell outer membrane</keyword>
<dbReference type="CDD" id="cd01347">
    <property type="entry name" value="ligand_gated_channel"/>
    <property type="match status" value="1"/>
</dbReference>
<dbReference type="PANTHER" id="PTHR32552">
    <property type="entry name" value="FERRICHROME IRON RECEPTOR-RELATED"/>
    <property type="match status" value="1"/>
</dbReference>
<evidence type="ECO:0000313" key="20">
    <source>
        <dbReference type="Proteomes" id="UP001335100"/>
    </source>
</evidence>
<evidence type="ECO:0000256" key="13">
    <source>
        <dbReference type="ARBA" id="ARBA00023237"/>
    </source>
</evidence>
<organism evidence="19 20">
    <name type="scientific">Pseudomonas ulcerans</name>
    <dbReference type="NCBI Taxonomy" id="3115852"/>
    <lineage>
        <taxon>Bacteria</taxon>
        <taxon>Pseudomonadati</taxon>
        <taxon>Pseudomonadota</taxon>
        <taxon>Gammaproteobacteria</taxon>
        <taxon>Pseudomonadales</taxon>
        <taxon>Pseudomonadaceae</taxon>
        <taxon>Pseudomonas</taxon>
    </lineage>
</organism>
<keyword evidence="9" id="KW-0406">Ion transport</keyword>
<evidence type="ECO:0000256" key="5">
    <source>
        <dbReference type="ARBA" id="ARBA00022496"/>
    </source>
</evidence>
<keyword evidence="20" id="KW-1185">Reference proteome</keyword>
<evidence type="ECO:0000256" key="3">
    <source>
        <dbReference type="ARBA" id="ARBA00022448"/>
    </source>
</evidence>
<dbReference type="Pfam" id="PF07715">
    <property type="entry name" value="Plug"/>
    <property type="match status" value="1"/>
</dbReference>
<keyword evidence="10 16" id="KW-0798">TonB box</keyword>
<evidence type="ECO:0000256" key="17">
    <source>
        <dbReference type="SAM" id="SignalP"/>
    </source>
</evidence>
<comment type="similarity">
    <text evidence="2 14 16">Belongs to the TonB-dependent receptor family.</text>
</comment>
<evidence type="ECO:0000256" key="8">
    <source>
        <dbReference type="ARBA" id="ARBA00023004"/>
    </source>
</evidence>
<dbReference type="InterPro" id="IPR036942">
    <property type="entry name" value="Beta-barrel_TonB_sf"/>
</dbReference>
<reference evidence="19 20" key="1">
    <citation type="submission" date="2024-01" db="EMBL/GenBank/DDBJ databases">
        <title>Unpublished Manusciprt.</title>
        <authorList>
            <person name="Duman M."/>
            <person name="Valdes E.G."/>
            <person name="Ajmi N."/>
            <person name="Altun S."/>
            <person name="Saticioglu I.B."/>
        </authorList>
    </citation>
    <scope>NUCLEOTIDE SEQUENCE [LARGE SCALE GENOMIC DNA]</scope>
    <source>
        <strain evidence="19 20">148P</strain>
    </source>
</reference>
<evidence type="ECO:0000256" key="14">
    <source>
        <dbReference type="PROSITE-ProRule" id="PRU01360"/>
    </source>
</evidence>
<comment type="subcellular location">
    <subcellularLocation>
        <location evidence="1 14">Cell outer membrane</location>
        <topology evidence="1 14">Multi-pass membrane protein</topology>
    </subcellularLocation>
</comment>
<dbReference type="Gene3D" id="3.55.50.30">
    <property type="match status" value="1"/>
</dbReference>
<feature type="chain" id="PRO_5047063610" evidence="17">
    <location>
        <begin position="37"/>
        <end position="819"/>
    </location>
</feature>
<dbReference type="Gene3D" id="2.40.170.20">
    <property type="entry name" value="TonB-dependent receptor, beta-barrel domain"/>
    <property type="match status" value="1"/>
</dbReference>
<dbReference type="InterPro" id="IPR010105">
    <property type="entry name" value="TonB_sidphr_rcpt"/>
</dbReference>
<dbReference type="PROSITE" id="PS52016">
    <property type="entry name" value="TONB_DEPENDENT_REC_3"/>
    <property type="match status" value="1"/>
</dbReference>
<evidence type="ECO:0000256" key="4">
    <source>
        <dbReference type="ARBA" id="ARBA00022452"/>
    </source>
</evidence>
<dbReference type="PROSITE" id="PS01156">
    <property type="entry name" value="TONB_DEPENDENT_REC_2"/>
    <property type="match status" value="1"/>
</dbReference>
<evidence type="ECO:0000259" key="18">
    <source>
        <dbReference type="SMART" id="SM00965"/>
    </source>
</evidence>
<evidence type="ECO:0000256" key="12">
    <source>
        <dbReference type="ARBA" id="ARBA00023170"/>
    </source>
</evidence>
<dbReference type="RefSeq" id="WP_330075131.1">
    <property type="nucleotide sequence ID" value="NZ_JAZDQJ010000014.1"/>
</dbReference>
<keyword evidence="12 19" id="KW-0675">Receptor</keyword>
<feature type="domain" description="Secretin/TonB short N-terminal" evidence="18">
    <location>
        <begin position="62"/>
        <end position="112"/>
    </location>
</feature>
<dbReference type="PANTHER" id="PTHR32552:SF74">
    <property type="entry name" value="HYDROXAMATE SIDEROPHORE RECEPTOR FHUE"/>
    <property type="match status" value="1"/>
</dbReference>
<proteinExistence type="inferred from homology"/>
<sequence>MHRPLRAPFSARLSFSVCLASLAAASVAIAPSSVYAASQHYAIPAGPLSQVLSRFAAESGVYLVGLSELAEGRSSQGLQGSFDVDAGFAMLLSQTGLTAEMTGAHQYRLRALEGNTLELGATNVTGALYPTVEPGTSYTARSIGIGKGEHSIKETPQSVTVMTRKRMDDQNLNTIDQVMEQTPGITVSGSPMGGKYFYSRGFKMDAPFQYDGVPLDVGGSYVQANSFSGDMAFYEQVELLRGAAGMLQGAGTPAGAVNFVRKRGQASPTASVTLSGGTWDNYRSQVDVGGPLNAAGTLRGRAVVAEQKRRYFYDYGKREDQLAYGALDYDFSDDTTAGIALAYEKLHATPCFGGLPSYSDGSDIKLKRSTCLGASWNHWDSERTSVFADVKHRLNDDWTARLAGAYSHNQQDMKYVQGIGVGYVTPGATSSSIQSIAGLFDYDAVDYGFDGYLDGKFRAWGLEHELTVGANTSYSHSHDLWALAFMQQRSDVFNPTRFIEPSDSYIIANSYRGGWPYPSRTTVKQQGAYANLRLKLAEPLTLVLGGRVSDWHYSNDSHAYGVAPIDERRETGQVTPFAAVLFDLTPNLTAYASYADIFQPQSYTDADGKVLEPKTGTNYELGIKGEWFNGALNGSLNLFRAYQEHAAVAVNDKSICASCSVDSGKIRAQGVEMELTGAPIERLQLTAGYTYTATETLSPVRNANVAVGNGDTYNTLVPRHSLRAWADYGLSGDASRWSLGAGVNAQSDISRLSGTVKTEQPGYAIWGARVQYQIDQHWAVALNGNNLFDKVYYATVGDRTGGNYYGEPRNYMVTLKGTF</sequence>
<dbReference type="NCBIfam" id="TIGR01783">
    <property type="entry name" value="TonB-siderophor"/>
    <property type="match status" value="1"/>
</dbReference>
<evidence type="ECO:0000313" key="19">
    <source>
        <dbReference type="EMBL" id="MEE1934357.1"/>
    </source>
</evidence>
<evidence type="ECO:0000256" key="6">
    <source>
        <dbReference type="ARBA" id="ARBA00022692"/>
    </source>
</evidence>
<evidence type="ECO:0000256" key="7">
    <source>
        <dbReference type="ARBA" id="ARBA00022729"/>
    </source>
</evidence>
<keyword evidence="5" id="KW-0410">Iron transport</keyword>
<dbReference type="InterPro" id="IPR012910">
    <property type="entry name" value="Plug_dom"/>
</dbReference>
<gene>
    <name evidence="19" type="ORF">V0R50_14075</name>
</gene>
<comment type="caution">
    <text evidence="19">The sequence shown here is derived from an EMBL/GenBank/DDBJ whole genome shotgun (WGS) entry which is preliminary data.</text>
</comment>
<dbReference type="Pfam" id="PF00593">
    <property type="entry name" value="TonB_dep_Rec_b-barrel"/>
    <property type="match status" value="1"/>
</dbReference>
<dbReference type="Gene3D" id="2.170.130.10">
    <property type="entry name" value="TonB-dependent receptor, plug domain"/>
    <property type="match status" value="1"/>
</dbReference>
<dbReference type="EMBL" id="JAZDQJ010000014">
    <property type="protein sequence ID" value="MEE1934357.1"/>
    <property type="molecule type" value="Genomic_DNA"/>
</dbReference>
<dbReference type="InterPro" id="IPR011662">
    <property type="entry name" value="Secretin/TonB_short_N"/>
</dbReference>
<evidence type="ECO:0000256" key="11">
    <source>
        <dbReference type="ARBA" id="ARBA00023136"/>
    </source>
</evidence>
<keyword evidence="6 14" id="KW-0812">Transmembrane</keyword>
<feature type="short sequence motif" description="TonB C-terminal box" evidence="15">
    <location>
        <begin position="802"/>
        <end position="819"/>
    </location>
</feature>
<evidence type="ECO:0000256" key="15">
    <source>
        <dbReference type="PROSITE-ProRule" id="PRU10144"/>
    </source>
</evidence>
<keyword evidence="7 17" id="KW-0732">Signal</keyword>
<feature type="signal peptide" evidence="17">
    <location>
        <begin position="1"/>
        <end position="36"/>
    </location>
</feature>